<accession>F2AMW8</accession>
<reference evidence="1 2" key="1">
    <citation type="journal article" date="2013" name="Mar. Genomics">
        <title>Expression of sulfatases in Rhodopirellula baltica and the diversity of sulfatases in the genus Rhodopirellula.</title>
        <authorList>
            <person name="Wegner C.E."/>
            <person name="Richter-Heitmann T."/>
            <person name="Klindworth A."/>
            <person name="Klockow C."/>
            <person name="Richter M."/>
            <person name="Achstetter T."/>
            <person name="Glockner F.O."/>
            <person name="Harder J."/>
        </authorList>
    </citation>
    <scope>NUCLEOTIDE SEQUENCE [LARGE SCALE GENOMIC DNA]</scope>
    <source>
        <strain evidence="1 2">WH47</strain>
    </source>
</reference>
<organism evidence="1 2">
    <name type="scientific">Rhodopirellula baltica WH47</name>
    <dbReference type="NCBI Taxonomy" id="991778"/>
    <lineage>
        <taxon>Bacteria</taxon>
        <taxon>Pseudomonadati</taxon>
        <taxon>Planctomycetota</taxon>
        <taxon>Planctomycetia</taxon>
        <taxon>Pirellulales</taxon>
        <taxon>Pirellulaceae</taxon>
        <taxon>Rhodopirellula</taxon>
    </lineage>
</organism>
<dbReference type="PATRIC" id="fig|991778.3.peg.1080"/>
<gene>
    <name evidence="1" type="ORF">RBWH47_05535</name>
</gene>
<protein>
    <submittedName>
        <fullName evidence="1">Uncharacterized protein</fullName>
    </submittedName>
</protein>
<proteinExistence type="predicted"/>
<dbReference type="EMBL" id="AFAR01000057">
    <property type="protein sequence ID" value="EGF28979.1"/>
    <property type="molecule type" value="Genomic_DNA"/>
</dbReference>
<dbReference type="AlphaFoldDB" id="F2AMW8"/>
<comment type="caution">
    <text evidence="1">The sequence shown here is derived from an EMBL/GenBank/DDBJ whole genome shotgun (WGS) entry which is preliminary data.</text>
</comment>
<name>F2AMW8_RHOBT</name>
<evidence type="ECO:0000313" key="2">
    <source>
        <dbReference type="Proteomes" id="UP000006222"/>
    </source>
</evidence>
<dbReference type="Proteomes" id="UP000006222">
    <property type="component" value="Unassembled WGS sequence"/>
</dbReference>
<evidence type="ECO:0000313" key="1">
    <source>
        <dbReference type="EMBL" id="EGF28979.1"/>
    </source>
</evidence>
<sequence>MPKTANKTSTIRATLPIAKNFPAVPANRFLSRENQSICLFTER</sequence>